<dbReference type="Gene3D" id="3.40.50.300">
    <property type="entry name" value="P-loop containing nucleotide triphosphate hydrolases"/>
    <property type="match status" value="2"/>
</dbReference>
<evidence type="ECO:0000256" key="8">
    <source>
        <dbReference type="ARBA" id="ARBA00022741"/>
    </source>
</evidence>
<keyword evidence="15 22" id="KW-0411">Iron-sulfur</keyword>
<keyword evidence="6 22" id="KW-0540">Nuclease</keyword>
<evidence type="ECO:0000259" key="25">
    <source>
        <dbReference type="Pfam" id="PF08696"/>
    </source>
</evidence>
<dbReference type="GO" id="GO:0005634">
    <property type="term" value="C:nucleus"/>
    <property type="evidence" value="ECO:0007669"/>
    <property type="project" value="UniProtKB-SubCell"/>
</dbReference>
<feature type="compositionally biased region" description="Basic and acidic residues" evidence="23">
    <location>
        <begin position="45"/>
        <end position="55"/>
    </location>
</feature>
<dbReference type="GO" id="GO:0051539">
    <property type="term" value="F:4 iron, 4 sulfur cluster binding"/>
    <property type="evidence" value="ECO:0007669"/>
    <property type="project" value="UniProtKB-UniRule"/>
</dbReference>
<organism evidence="30">
    <name type="scientific">Arthroderma gypseum (strain ATCC MYA-4604 / CBS 118893)</name>
    <name type="common">Microsporum gypseum</name>
    <dbReference type="NCBI Taxonomy" id="535722"/>
    <lineage>
        <taxon>Eukaryota</taxon>
        <taxon>Fungi</taxon>
        <taxon>Dikarya</taxon>
        <taxon>Ascomycota</taxon>
        <taxon>Pezizomycotina</taxon>
        <taxon>Eurotiomycetes</taxon>
        <taxon>Eurotiomycetidae</taxon>
        <taxon>Onygenales</taxon>
        <taxon>Arthrodermataceae</taxon>
        <taxon>Nannizzia</taxon>
    </lineage>
</organism>
<dbReference type="Pfam" id="PF13087">
    <property type="entry name" value="AAA_12"/>
    <property type="match status" value="1"/>
</dbReference>
<dbReference type="STRING" id="535722.E4V0Y6"/>
<keyword evidence="18 22" id="KW-0234">DNA repair</keyword>
<keyword evidence="22" id="KW-0158">Chromosome</keyword>
<gene>
    <name evidence="29" type="ORF">MGYG_06698</name>
</gene>
<dbReference type="VEuPathDB" id="FungiDB:MGYG_06698"/>
<dbReference type="InterPro" id="IPR022765">
    <property type="entry name" value="Dna2/Cas4_DUF83"/>
</dbReference>
<dbReference type="CDD" id="cd18041">
    <property type="entry name" value="DEXXQc_DNA2"/>
    <property type="match status" value="1"/>
</dbReference>
<evidence type="ECO:0000313" key="29">
    <source>
        <dbReference type="EMBL" id="EFR03701.1"/>
    </source>
</evidence>
<feature type="compositionally biased region" description="Polar residues" evidence="23">
    <location>
        <begin position="1522"/>
        <end position="1533"/>
    </location>
</feature>
<feature type="region of interest" description="Disordered" evidence="23">
    <location>
        <begin position="1522"/>
        <end position="1553"/>
    </location>
</feature>
<dbReference type="GO" id="GO:0005739">
    <property type="term" value="C:mitochondrion"/>
    <property type="evidence" value="ECO:0007669"/>
    <property type="project" value="UniProtKB-SubCell"/>
</dbReference>
<keyword evidence="19 22" id="KW-0539">Nucleus</keyword>
<dbReference type="GO" id="GO:0017108">
    <property type="term" value="F:5'-flap endonuclease activity"/>
    <property type="evidence" value="ECO:0007669"/>
    <property type="project" value="UniProtKB-UniRule"/>
</dbReference>
<dbReference type="FunFam" id="3.40.50.300:FF:000789">
    <property type="entry name" value="DNA replication ATP-dependent helicase/nuclease DNA2"/>
    <property type="match status" value="1"/>
</dbReference>
<dbReference type="EMBL" id="DS989827">
    <property type="protein sequence ID" value="EFR03701.1"/>
    <property type="molecule type" value="Genomic_DNA"/>
</dbReference>
<evidence type="ECO:0000256" key="12">
    <source>
        <dbReference type="ARBA" id="ARBA00022806"/>
    </source>
</evidence>
<dbReference type="CDD" id="cd18808">
    <property type="entry name" value="SF1_C_Upf1"/>
    <property type="match status" value="1"/>
</dbReference>
<feature type="domain" description="DNA2/NAM7 helicase helicase" evidence="26">
    <location>
        <begin position="1170"/>
        <end position="1238"/>
    </location>
</feature>
<keyword evidence="5 22" id="KW-0235">DNA replication</keyword>
<accession>E4V0Y6</accession>
<evidence type="ECO:0000256" key="5">
    <source>
        <dbReference type="ARBA" id="ARBA00022705"/>
    </source>
</evidence>
<dbReference type="InterPro" id="IPR011604">
    <property type="entry name" value="PDDEXK-like_dom_sf"/>
</dbReference>
<feature type="compositionally biased region" description="Polar residues" evidence="23">
    <location>
        <begin position="289"/>
        <end position="306"/>
    </location>
</feature>
<evidence type="ECO:0000256" key="6">
    <source>
        <dbReference type="ARBA" id="ARBA00022722"/>
    </source>
</evidence>
<evidence type="ECO:0000256" key="18">
    <source>
        <dbReference type="ARBA" id="ARBA00023204"/>
    </source>
</evidence>
<keyword evidence="16 22" id="KW-0238">DNA-binding</keyword>
<evidence type="ECO:0000259" key="26">
    <source>
        <dbReference type="Pfam" id="PF13086"/>
    </source>
</evidence>
<keyword evidence="14 22" id="KW-0408">Iron</keyword>
<dbReference type="GO" id="GO:0005524">
    <property type="term" value="F:ATP binding"/>
    <property type="evidence" value="ECO:0007669"/>
    <property type="project" value="UniProtKB-UniRule"/>
</dbReference>
<keyword evidence="17" id="KW-0496">Mitochondrion</keyword>
<comment type="function">
    <text evidence="22">Key enzyme involved in DNA replication and DNA repair. Involved in Okazaki fragments processing by cleaving long flaps that escape FEN1: flaps that are longer than 27 nucleotides are coated by replication protein A complex (RPA), leading to recruit DNA2 which cleaves the flap until it is too short to bind RPA and becomes a substrate for FEN1. Also involved in 5'-end resection of DNA during double-strand break (DSB) repair by mediating the cleavage of 5'-ssDNA.</text>
</comment>
<keyword evidence="9" id="KW-0255">Endonuclease</keyword>
<dbReference type="SUPFAM" id="SSF52540">
    <property type="entry name" value="P-loop containing nucleoside triphosphate hydrolases"/>
    <property type="match status" value="1"/>
</dbReference>
<feature type="domain" description="DNA replication factor Dna2 N-terminal" evidence="25">
    <location>
        <begin position="501"/>
        <end position="704"/>
    </location>
</feature>
<dbReference type="PANTHER" id="PTHR10887:SF433">
    <property type="entry name" value="DNA REPLICATION ATP-DEPENDENT HELICASE_NUCLEASE DNA2"/>
    <property type="match status" value="1"/>
</dbReference>
<evidence type="ECO:0000256" key="13">
    <source>
        <dbReference type="ARBA" id="ARBA00022840"/>
    </source>
</evidence>
<dbReference type="HOGENOM" id="CLU_001666_2_1_1"/>
<dbReference type="Pfam" id="PF01930">
    <property type="entry name" value="Cas_Cas4"/>
    <property type="match status" value="1"/>
</dbReference>
<dbReference type="Pfam" id="PF08696">
    <property type="entry name" value="Dna2"/>
    <property type="match status" value="1"/>
</dbReference>
<evidence type="ECO:0000256" key="2">
    <source>
        <dbReference type="ARBA" id="ARBA00004173"/>
    </source>
</evidence>
<keyword evidence="30" id="KW-1185">Reference proteome</keyword>
<dbReference type="InterPro" id="IPR048459">
    <property type="entry name" value="DNA2_Rift"/>
</dbReference>
<proteinExistence type="inferred from homology"/>
<comment type="subcellular location">
    <subcellularLocation>
        <location evidence="2">Mitochondrion</location>
    </subcellularLocation>
    <subcellularLocation>
        <location evidence="22">Nucleus</location>
    </subcellularLocation>
    <subcellularLocation>
        <location evidence="22">Chromosome</location>
    </subcellularLocation>
</comment>
<feature type="region of interest" description="Disordered" evidence="23">
    <location>
        <begin position="83"/>
        <end position="129"/>
    </location>
</feature>
<evidence type="ECO:0000259" key="24">
    <source>
        <dbReference type="Pfam" id="PF01930"/>
    </source>
</evidence>
<evidence type="ECO:0000256" key="16">
    <source>
        <dbReference type="ARBA" id="ARBA00023125"/>
    </source>
</evidence>
<dbReference type="Proteomes" id="UP000002669">
    <property type="component" value="Unassembled WGS sequence"/>
</dbReference>
<feature type="compositionally biased region" description="Basic and acidic residues" evidence="23">
    <location>
        <begin position="84"/>
        <end position="96"/>
    </location>
</feature>
<feature type="domain" description="DUF83" evidence="24">
    <location>
        <begin position="712"/>
        <end position="815"/>
    </location>
</feature>
<dbReference type="Pfam" id="PF21123">
    <property type="entry name" value="Dna2_Rift"/>
    <property type="match status" value="1"/>
</dbReference>
<dbReference type="GO" id="GO:0033567">
    <property type="term" value="P:DNA replication, Okazaki fragment processing"/>
    <property type="evidence" value="ECO:0007669"/>
    <property type="project" value="UniProtKB-UniRule"/>
</dbReference>
<reference evidence="30" key="1">
    <citation type="journal article" date="2012" name="MBio">
        <title>Comparative genome analysis of Trichophyton rubrum and related dermatophytes reveals candidate genes involved in infection.</title>
        <authorList>
            <person name="Martinez D.A."/>
            <person name="Oliver B.G."/>
            <person name="Graeser Y."/>
            <person name="Goldberg J.M."/>
            <person name="Li W."/>
            <person name="Martinez-Rossi N.M."/>
            <person name="Monod M."/>
            <person name="Shelest E."/>
            <person name="Barton R.C."/>
            <person name="Birch E."/>
            <person name="Brakhage A.A."/>
            <person name="Chen Z."/>
            <person name="Gurr S.J."/>
            <person name="Heiman D."/>
            <person name="Heitman J."/>
            <person name="Kosti I."/>
            <person name="Rossi A."/>
            <person name="Saif S."/>
            <person name="Samalova M."/>
            <person name="Saunders C.W."/>
            <person name="Shea T."/>
            <person name="Summerbell R.C."/>
            <person name="Xu J."/>
            <person name="Young S."/>
            <person name="Zeng Q."/>
            <person name="Birren B.W."/>
            <person name="Cuomo C.A."/>
            <person name="White T.C."/>
        </authorList>
    </citation>
    <scope>NUCLEOTIDE SEQUENCE [LARGE SCALE GENOMIC DNA]</scope>
    <source>
        <strain evidence="30">ATCC MYA-4604 / CBS 118893</strain>
    </source>
</reference>
<evidence type="ECO:0000256" key="10">
    <source>
        <dbReference type="ARBA" id="ARBA00022763"/>
    </source>
</evidence>
<evidence type="ECO:0000256" key="3">
    <source>
        <dbReference type="ARBA" id="ARBA00007913"/>
    </source>
</evidence>
<evidence type="ECO:0000256" key="22">
    <source>
        <dbReference type="RuleBase" id="RU367041"/>
    </source>
</evidence>
<evidence type="ECO:0000313" key="30">
    <source>
        <dbReference type="Proteomes" id="UP000002669"/>
    </source>
</evidence>
<dbReference type="GO" id="GO:0046872">
    <property type="term" value="F:metal ion binding"/>
    <property type="evidence" value="ECO:0007669"/>
    <property type="project" value="UniProtKB-UniRule"/>
</dbReference>
<evidence type="ECO:0000256" key="15">
    <source>
        <dbReference type="ARBA" id="ARBA00023014"/>
    </source>
</evidence>
<dbReference type="InterPro" id="IPR045055">
    <property type="entry name" value="DNA2/NAM7-like"/>
</dbReference>
<dbReference type="FunFam" id="3.40.50.300:FF:001170">
    <property type="entry name" value="DNA replication helicase Dna2"/>
    <property type="match status" value="1"/>
</dbReference>
<keyword evidence="13 22" id="KW-0067">ATP-binding</keyword>
<feature type="compositionally biased region" description="Polar residues" evidence="23">
    <location>
        <begin position="100"/>
        <end position="109"/>
    </location>
</feature>
<dbReference type="InterPro" id="IPR041677">
    <property type="entry name" value="DNA2/NAM7_AAA_11"/>
</dbReference>
<feature type="domain" description="DNA2/NAM7 helicase-like C-terminal" evidence="27">
    <location>
        <begin position="1245"/>
        <end position="1471"/>
    </location>
</feature>
<evidence type="ECO:0000259" key="27">
    <source>
        <dbReference type="Pfam" id="PF13087"/>
    </source>
</evidence>
<sequence length="1595" mass="178727">MHDPFVCSNSRAKLDAFRYAPKRAAEMEDELPEQPTQEAEEMEQTEIKPEARETRPIPCPETPVHKIPLADMISNTEDALNNAPEKEITPGDHVFWDHGSSFSRSTPNAASKRRNRSMSPSSSPSYINRDRSFTTMLTSDKVILTTPQHDAAADLWTRYVSKTDGLLECNVPPSPHTPGLRGSARKAASLRRTNSCAIDWPKSATKGKWPADWPGSNRRIRQPLTTEEGEQGPFGNSRINMLVDRIEKSFLKKSRSKRENTPPPAPPSSSPLPDKVDEQPSKRMRFTIESPSKPASTRRGQPNAFPSPNKDLPSSDYGSDDQDQEFFELAAASTNEAFLNTQKCKDIPNTLRPDTTNTNYDTFSQLAKDMSDDSDDFDNDDYDGMDEIIATYNKNNTVSATNNVTNTTTTNTTTTATTRPPVTPQKGQMKRMISEEGFDNIMELDAFDSDAGDNFACLLFIKPSQNPQAIKRYLVLDLAENTYTNSKGRIQWEKVLVVREDKKKKTRAITLRDSWFESAVSKDSYIHLIGTFDRNGQCLVDDSSSHAIILHPDHLISATVVADSFTCPRRAVLQDRVKATSDANKPQVYGHILHEIFQEAMKANTWDLPWLNNLIKTVLPKYIESLFEVNLTINDATSYLEAKMPALRDWAKLYVHPRPTAGSMMDDRNGATSKICINKLLEVEEHVWSPMYGLKGNIDATVQIVLEEDGNQKTLTVPLEVKTGKNNTNHSHRAQTALYSLLLSDRYADINVTFGILYYLEISKTLRVRAIPGEIRQMIQQRNLLAGYLRQHLELPPMLKNSRLCSPCYAKTTCFLYHKLVDDGTEETSGVGKLFQENSSHITAPHQTFFKKWDDLLTLEEKEMSKFRRELWTMVSAEREGVGRCFGNVVIENGSASENSEGPRINRFQYTFVKPKPASGFSFTESQINIGEPIVVSDEQGHFALANGYVVQISPRRITVAVDRRLHNARNKEPGFDAVNYQAFQGIMDISSKNKNAMDINRENPMLYRLDKDEFSNGLAIVRNNLVSLMARDVFRSARLRELIVEGAAPVFKSGSPLSRLPKTVGPNLNTDQKMAIGKVLTAEDYALVLGMPGTGKTTTIAQIIRALVSQGKSVLLTSYTHTAVDNILLKIRDDKFRILRLGTPSKVHPEVQQFAEMATTPKNTIEELEDSYENSKIVATTCLGVNHRIFNTRTFDYCIVDEASQITLPVCLGPIRMAKKFILVGDHYQLPPLVQSKQAVEGGLDLSLFKLLCDMHPSSVVNLEHQYRMCEDVMLLSNTLIYSNRLKCGTPAIATRSLSIPNIDGLKRIHSTSFPPSSTQSPCLGSSHSRCWLRDLIDPRAKARFVNTDPLRPEALDSAKGSRIINEVEATLCAQLVEAFISVGIAAQDIGVVTLYRSQLSLLKQKLRHHGADLEMHTADRFQGRDKEVIIMSCVRSNSDRNVGDLLRDWRRVNVAFTRARTKMLIVGSKATLSEGNELLGKFTALMDEHQWRYDLPPNAVNQHSFAEHDSLFTQAMNSRTPKANKTTNILSPSPAKKEPQPRLPLSPLKNKVNTFPRSALNVKKPQKVGKPLDGGKIIRKRPVLMDVLNDMLG</sequence>
<dbReference type="FunCoup" id="E4V0Y6">
    <property type="interactions" value="563"/>
</dbReference>
<dbReference type="OrthoDB" id="6513042at2759"/>
<evidence type="ECO:0000256" key="21">
    <source>
        <dbReference type="ARBA" id="ARBA00047995"/>
    </source>
</evidence>
<protein>
    <recommendedName>
        <fullName evidence="22">DNA replication ATP-dependent helicase/nuclease</fullName>
        <ecNumber evidence="22">3.1.-.-</ecNumber>
        <ecNumber evidence="22">3.6.4.12</ecNumber>
    </recommendedName>
</protein>
<feature type="compositionally biased region" description="Low complexity" evidence="23">
    <location>
        <begin position="402"/>
        <end position="418"/>
    </location>
</feature>
<keyword evidence="20 22" id="KW-0511">Multifunctional enzyme</keyword>
<evidence type="ECO:0000256" key="14">
    <source>
        <dbReference type="ARBA" id="ARBA00023004"/>
    </source>
</evidence>
<dbReference type="InterPro" id="IPR027417">
    <property type="entry name" value="P-loop_NTPase"/>
</dbReference>
<keyword evidence="7 22" id="KW-0479">Metal-binding</keyword>
<dbReference type="GeneID" id="10025951"/>
<dbReference type="InterPro" id="IPR026851">
    <property type="entry name" value="Dna2/JHS1_DEXXQ-box"/>
</dbReference>
<dbReference type="PANTHER" id="PTHR10887">
    <property type="entry name" value="DNA2/NAM7 HELICASE FAMILY"/>
    <property type="match status" value="1"/>
</dbReference>
<dbReference type="GO" id="GO:0071932">
    <property type="term" value="P:replication fork reversal"/>
    <property type="evidence" value="ECO:0007669"/>
    <property type="project" value="TreeGrafter"/>
</dbReference>
<evidence type="ECO:0000256" key="23">
    <source>
        <dbReference type="SAM" id="MobiDB-lite"/>
    </source>
</evidence>
<evidence type="ECO:0000256" key="20">
    <source>
        <dbReference type="ARBA" id="ARBA00023268"/>
    </source>
</evidence>
<dbReference type="GO" id="GO:0017116">
    <property type="term" value="F:single-stranded DNA helicase activity"/>
    <property type="evidence" value="ECO:0007669"/>
    <property type="project" value="UniProtKB-UniRule"/>
</dbReference>
<feature type="region of interest" description="Disordered" evidence="23">
    <location>
        <begin position="23"/>
        <end position="65"/>
    </location>
</feature>
<dbReference type="EC" id="3.6.4.12" evidence="22"/>
<keyword evidence="8 22" id="KW-0547">Nucleotide-binding</keyword>
<dbReference type="GO" id="GO:0006281">
    <property type="term" value="P:DNA repair"/>
    <property type="evidence" value="ECO:0007669"/>
    <property type="project" value="UniProtKB-KW"/>
</dbReference>
<feature type="domain" description="DNA2/NAM7 helicase helicase" evidence="26">
    <location>
        <begin position="1068"/>
        <end position="1156"/>
    </location>
</feature>
<dbReference type="GO" id="GO:0016887">
    <property type="term" value="F:ATP hydrolysis activity"/>
    <property type="evidence" value="ECO:0007669"/>
    <property type="project" value="RHEA"/>
</dbReference>
<dbReference type="Gene3D" id="3.90.320.10">
    <property type="match status" value="1"/>
</dbReference>
<dbReference type="eggNOG" id="KOG1805">
    <property type="taxonomic scope" value="Eukaryota"/>
</dbReference>
<comment type="catalytic activity">
    <reaction evidence="21 22">
        <text>ATP + H2O = ADP + phosphate + H(+)</text>
        <dbReference type="Rhea" id="RHEA:13065"/>
        <dbReference type="ChEBI" id="CHEBI:15377"/>
        <dbReference type="ChEBI" id="CHEBI:15378"/>
        <dbReference type="ChEBI" id="CHEBI:30616"/>
        <dbReference type="ChEBI" id="CHEBI:43474"/>
        <dbReference type="ChEBI" id="CHEBI:456216"/>
        <dbReference type="EC" id="3.6.4.12"/>
    </reaction>
</comment>
<evidence type="ECO:0000256" key="19">
    <source>
        <dbReference type="ARBA" id="ARBA00023242"/>
    </source>
</evidence>
<evidence type="ECO:0000256" key="1">
    <source>
        <dbReference type="ARBA" id="ARBA00001966"/>
    </source>
</evidence>
<feature type="region of interest" description="Disordered" evidence="23">
    <location>
        <begin position="201"/>
        <end position="240"/>
    </location>
</feature>
<evidence type="ECO:0000256" key="11">
    <source>
        <dbReference type="ARBA" id="ARBA00022801"/>
    </source>
</evidence>
<feature type="region of interest" description="Disordered" evidence="23">
    <location>
        <begin position="402"/>
        <end position="428"/>
    </location>
</feature>
<dbReference type="CDD" id="cd22318">
    <property type="entry name" value="DNA2_N-like"/>
    <property type="match status" value="1"/>
</dbReference>
<feature type="region of interest" description="Disordered" evidence="23">
    <location>
        <begin position="252"/>
        <end position="321"/>
    </location>
</feature>
<keyword evidence="4 22" id="KW-0004">4Fe-4S</keyword>
<comment type="cofactor">
    <cofactor evidence="1">
        <name>[4Fe-4S] cluster</name>
        <dbReference type="ChEBI" id="CHEBI:49883"/>
    </cofactor>
</comment>
<dbReference type="Pfam" id="PF13086">
    <property type="entry name" value="AAA_11"/>
    <property type="match status" value="2"/>
</dbReference>
<comment type="similarity">
    <text evidence="3 22">Belongs to the DNA2/NAM7 helicase family.</text>
</comment>
<dbReference type="EC" id="3.1.-.-" evidence="22"/>
<feature type="compositionally biased region" description="Pro residues" evidence="23">
    <location>
        <begin position="261"/>
        <end position="270"/>
    </location>
</feature>
<dbReference type="InParanoid" id="E4V0Y6"/>
<keyword evidence="12 22" id="KW-0347">Helicase</keyword>
<dbReference type="InterPro" id="IPR041679">
    <property type="entry name" value="DNA2/NAM7-like_C"/>
</dbReference>
<evidence type="ECO:0000256" key="9">
    <source>
        <dbReference type="ARBA" id="ARBA00022759"/>
    </source>
</evidence>
<feature type="compositionally biased region" description="Acidic residues" evidence="23">
    <location>
        <begin position="27"/>
        <end position="44"/>
    </location>
</feature>
<evidence type="ECO:0000256" key="4">
    <source>
        <dbReference type="ARBA" id="ARBA00022485"/>
    </source>
</evidence>
<evidence type="ECO:0000256" key="7">
    <source>
        <dbReference type="ARBA" id="ARBA00022723"/>
    </source>
</evidence>
<dbReference type="GO" id="GO:0003677">
    <property type="term" value="F:DNA binding"/>
    <property type="evidence" value="ECO:0007669"/>
    <property type="project" value="UniProtKB-UniRule"/>
</dbReference>
<dbReference type="RefSeq" id="XP_003170709.1">
    <property type="nucleotide sequence ID" value="XM_003170661.1"/>
</dbReference>
<name>E4V0Y6_ARTGP</name>
<dbReference type="InterPro" id="IPR047187">
    <property type="entry name" value="SF1_C_Upf1"/>
</dbReference>
<evidence type="ECO:0000259" key="28">
    <source>
        <dbReference type="Pfam" id="PF21123"/>
    </source>
</evidence>
<dbReference type="InterPro" id="IPR014808">
    <property type="entry name" value="DNA_replication_fac_Dna2_N"/>
</dbReference>
<keyword evidence="10 22" id="KW-0227">DNA damage</keyword>
<dbReference type="OMA" id="SWFDTPC"/>
<keyword evidence="11 22" id="KW-0378">Hydrolase</keyword>
<dbReference type="GO" id="GO:0005694">
    <property type="term" value="C:chromosome"/>
    <property type="evidence" value="ECO:0007669"/>
    <property type="project" value="UniProtKB-SubCell"/>
</dbReference>
<evidence type="ECO:0000256" key="17">
    <source>
        <dbReference type="ARBA" id="ARBA00023128"/>
    </source>
</evidence>
<feature type="domain" description="DNA2 rift barrel" evidence="28">
    <location>
        <begin position="877"/>
        <end position="968"/>
    </location>
</feature>